<dbReference type="SMART" id="SM00939">
    <property type="entry name" value="PepX_C"/>
    <property type="match status" value="1"/>
</dbReference>
<dbReference type="Proteomes" id="UP000054321">
    <property type="component" value="Unassembled WGS sequence"/>
</dbReference>
<dbReference type="InterPro" id="IPR008979">
    <property type="entry name" value="Galactose-bd-like_sf"/>
</dbReference>
<dbReference type="PANTHER" id="PTHR43056">
    <property type="entry name" value="PEPTIDASE S9 PROLYL OLIGOPEPTIDASE"/>
    <property type="match status" value="1"/>
</dbReference>
<dbReference type="EMBL" id="KN832870">
    <property type="protein sequence ID" value="KIN06982.1"/>
    <property type="molecule type" value="Genomic_DNA"/>
</dbReference>
<name>A0A0C3HXN3_OIDMZ</name>
<dbReference type="OrthoDB" id="2578740at2759"/>
<reference evidence="5" key="2">
    <citation type="submission" date="2015-01" db="EMBL/GenBank/DDBJ databases">
        <title>Evolutionary Origins and Diversification of the Mycorrhizal Mutualists.</title>
        <authorList>
            <consortium name="DOE Joint Genome Institute"/>
            <consortium name="Mycorrhizal Genomics Consortium"/>
            <person name="Kohler A."/>
            <person name="Kuo A."/>
            <person name="Nagy L.G."/>
            <person name="Floudas D."/>
            <person name="Copeland A."/>
            <person name="Barry K.W."/>
            <person name="Cichocki N."/>
            <person name="Veneault-Fourrey C."/>
            <person name="LaButti K."/>
            <person name="Lindquist E.A."/>
            <person name="Lipzen A."/>
            <person name="Lundell T."/>
            <person name="Morin E."/>
            <person name="Murat C."/>
            <person name="Riley R."/>
            <person name="Ohm R."/>
            <person name="Sun H."/>
            <person name="Tunlid A."/>
            <person name="Henrissat B."/>
            <person name="Grigoriev I.V."/>
            <person name="Hibbett D.S."/>
            <person name="Martin F."/>
        </authorList>
    </citation>
    <scope>NUCLEOTIDE SEQUENCE [LARGE SCALE GENOMIC DNA]</scope>
    <source>
        <strain evidence="5">Zn</strain>
    </source>
</reference>
<dbReference type="AlphaFoldDB" id="A0A0C3HXN3"/>
<feature type="compositionally biased region" description="Basic and acidic residues" evidence="2">
    <location>
        <begin position="542"/>
        <end position="555"/>
    </location>
</feature>
<sequence length="576" mass="64917">MAEIEQNVKYPTSTSDIEGYTRIKNVYIKMRDGIELCADVFLPFSASKDVNTVPVICSLGPYGKDIPVLEFGLPETSMYADMYKRIKPLGPDACFELADPILWTKEYGYALVRVDSRGIGGSQGRLDPFGLERSLQLQTDAEGLDLYDVIEWAGAQSWSSGKVGLSGISYYGMCGYWAAMQKPPHLACIVSYEAAVDKYQADRKGGIFGAKFQPHWYNNIVVPYQAGRANGRLNPEQLTANRADYPTLVSKDEYPDGEVWRILKETRRLSDIEVPFYLAGNWTDCELHLPGNIRAYNGISSKQKWLEMHTGNHLAWYHDKDHVVLQKKFFDYFLKGDKNSGILSVPRIRLIQHRSTGRFYREGEEAFPPPDAEDVAFYITPSQTLSLNQPVDERKSFVYEGLTGTITFELESNFTESFELMGTPYVELEVATEAEDQDIFLTLRAFDKDGKVIILEGNHSEPNEHFAKGFFRLSHREEIHAGFKAQRVKVPSQPLVPRSAVEKGKIYSVTIPFLPAAFLFEKGQKLSLEIGAQNTASTIPPMRHDGGERNPERFGGKNTIVSHGKLVLPRIKRPIP</sequence>
<evidence type="ECO:0000259" key="3">
    <source>
        <dbReference type="SMART" id="SM00939"/>
    </source>
</evidence>
<accession>A0A0C3HXN3</accession>
<feature type="region of interest" description="Disordered" evidence="2">
    <location>
        <begin position="537"/>
        <end position="558"/>
    </location>
</feature>
<dbReference type="SUPFAM" id="SSF49785">
    <property type="entry name" value="Galactose-binding domain-like"/>
    <property type="match status" value="1"/>
</dbReference>
<dbReference type="InterPro" id="IPR029058">
    <property type="entry name" value="AB_hydrolase_fold"/>
</dbReference>
<organism evidence="4 5">
    <name type="scientific">Oidiodendron maius (strain Zn)</name>
    <dbReference type="NCBI Taxonomy" id="913774"/>
    <lineage>
        <taxon>Eukaryota</taxon>
        <taxon>Fungi</taxon>
        <taxon>Dikarya</taxon>
        <taxon>Ascomycota</taxon>
        <taxon>Pezizomycotina</taxon>
        <taxon>Leotiomycetes</taxon>
        <taxon>Leotiomycetes incertae sedis</taxon>
        <taxon>Myxotrichaceae</taxon>
        <taxon>Oidiodendron</taxon>
    </lineage>
</organism>
<dbReference type="PANTHER" id="PTHR43056:SF10">
    <property type="entry name" value="COCE_NOND FAMILY, PUTATIVE (AFU_ORTHOLOGUE AFUA_7G00600)-RELATED"/>
    <property type="match status" value="1"/>
</dbReference>
<dbReference type="InParanoid" id="A0A0C3HXN3"/>
<proteinExistence type="predicted"/>
<evidence type="ECO:0000313" key="5">
    <source>
        <dbReference type="Proteomes" id="UP000054321"/>
    </source>
</evidence>
<dbReference type="InterPro" id="IPR050585">
    <property type="entry name" value="Xaa-Pro_dipeptidyl-ppase/CocE"/>
</dbReference>
<dbReference type="InterPro" id="IPR013736">
    <property type="entry name" value="Xaa-Pro_dipept_C"/>
</dbReference>
<dbReference type="GO" id="GO:0008239">
    <property type="term" value="F:dipeptidyl-peptidase activity"/>
    <property type="evidence" value="ECO:0007669"/>
    <property type="project" value="InterPro"/>
</dbReference>
<dbReference type="Gene3D" id="1.10.3020.20">
    <property type="match status" value="1"/>
</dbReference>
<dbReference type="InterPro" id="IPR005674">
    <property type="entry name" value="CocE/Ser_esterase"/>
</dbReference>
<dbReference type="Gene3D" id="3.40.50.1820">
    <property type="entry name" value="alpha/beta hydrolase"/>
    <property type="match status" value="1"/>
</dbReference>
<keyword evidence="1" id="KW-0378">Hydrolase</keyword>
<protein>
    <recommendedName>
        <fullName evidence="3">Xaa-Pro dipeptidyl-peptidase C-terminal domain-containing protein</fullName>
    </recommendedName>
</protein>
<evidence type="ECO:0000256" key="2">
    <source>
        <dbReference type="SAM" id="MobiDB-lite"/>
    </source>
</evidence>
<dbReference type="SUPFAM" id="SSF53474">
    <property type="entry name" value="alpha/beta-Hydrolases"/>
    <property type="match status" value="1"/>
</dbReference>
<evidence type="ECO:0000313" key="4">
    <source>
        <dbReference type="EMBL" id="KIN06982.1"/>
    </source>
</evidence>
<dbReference type="InterPro" id="IPR000383">
    <property type="entry name" value="Xaa-Pro-like_dom"/>
</dbReference>
<dbReference type="Pfam" id="PF08530">
    <property type="entry name" value="PepX_C"/>
    <property type="match status" value="1"/>
</dbReference>
<dbReference type="Gene3D" id="2.60.120.260">
    <property type="entry name" value="Galactose-binding domain-like"/>
    <property type="match status" value="1"/>
</dbReference>
<dbReference type="STRING" id="913774.A0A0C3HXN3"/>
<dbReference type="Pfam" id="PF02129">
    <property type="entry name" value="Peptidase_S15"/>
    <property type="match status" value="1"/>
</dbReference>
<feature type="domain" description="Xaa-Pro dipeptidyl-peptidase C-terminal" evidence="3">
    <location>
        <begin position="327"/>
        <end position="572"/>
    </location>
</feature>
<reference evidence="4 5" key="1">
    <citation type="submission" date="2014-04" db="EMBL/GenBank/DDBJ databases">
        <authorList>
            <consortium name="DOE Joint Genome Institute"/>
            <person name="Kuo A."/>
            <person name="Martino E."/>
            <person name="Perotto S."/>
            <person name="Kohler A."/>
            <person name="Nagy L.G."/>
            <person name="Floudas D."/>
            <person name="Copeland A."/>
            <person name="Barry K.W."/>
            <person name="Cichocki N."/>
            <person name="Veneault-Fourrey C."/>
            <person name="LaButti K."/>
            <person name="Lindquist E.A."/>
            <person name="Lipzen A."/>
            <person name="Lundell T."/>
            <person name="Morin E."/>
            <person name="Murat C."/>
            <person name="Sun H."/>
            <person name="Tunlid A."/>
            <person name="Henrissat B."/>
            <person name="Grigoriev I.V."/>
            <person name="Hibbett D.S."/>
            <person name="Martin F."/>
            <person name="Nordberg H.P."/>
            <person name="Cantor M.N."/>
            <person name="Hua S.X."/>
        </authorList>
    </citation>
    <scope>NUCLEOTIDE SEQUENCE [LARGE SCALE GENOMIC DNA]</scope>
    <source>
        <strain evidence="4 5">Zn</strain>
    </source>
</reference>
<gene>
    <name evidence="4" type="ORF">OIDMADRAFT_110810</name>
</gene>
<keyword evidence="5" id="KW-1185">Reference proteome</keyword>
<evidence type="ECO:0000256" key="1">
    <source>
        <dbReference type="ARBA" id="ARBA00022801"/>
    </source>
</evidence>
<dbReference type="HOGENOM" id="CLU_015590_3_0_1"/>
<dbReference type="NCBIfam" id="TIGR00976">
    <property type="entry name" value="CocE_NonD"/>
    <property type="match status" value="1"/>
</dbReference>